<protein>
    <recommendedName>
        <fullName evidence="8">GTPase Obg</fullName>
        <ecNumber evidence="8">3.6.5.-</ecNumber>
    </recommendedName>
    <alternativeName>
        <fullName evidence="8">GTP-binding protein Obg</fullName>
    </alternativeName>
</protein>
<feature type="binding site" evidence="8">
    <location>
        <begin position="218"/>
        <end position="221"/>
    </location>
    <ligand>
        <name>GTP</name>
        <dbReference type="ChEBI" id="CHEBI:37565"/>
    </ligand>
</feature>
<evidence type="ECO:0000256" key="3">
    <source>
        <dbReference type="ARBA" id="ARBA00022723"/>
    </source>
</evidence>
<keyword evidence="5 8" id="KW-0378">Hydrolase</keyword>
<dbReference type="PATRIC" id="fig|1560234.3.peg.897"/>
<dbReference type="InterPro" id="IPR031167">
    <property type="entry name" value="G_OBG"/>
</dbReference>
<dbReference type="InterPro" id="IPR027417">
    <property type="entry name" value="P-loop_NTPase"/>
</dbReference>
<dbReference type="GO" id="GO:0005525">
    <property type="term" value="F:GTP binding"/>
    <property type="evidence" value="ECO:0007669"/>
    <property type="project" value="UniProtKB-UniRule"/>
</dbReference>
<organism evidence="11 12">
    <name type="scientific">Halodesulfovibrio spirochaetisodalis</name>
    <dbReference type="NCBI Taxonomy" id="1560234"/>
    <lineage>
        <taxon>Bacteria</taxon>
        <taxon>Pseudomonadati</taxon>
        <taxon>Thermodesulfobacteriota</taxon>
        <taxon>Desulfovibrionia</taxon>
        <taxon>Desulfovibrionales</taxon>
        <taxon>Desulfovibrionaceae</taxon>
        <taxon>Halodesulfovibrio</taxon>
    </lineage>
</organism>
<evidence type="ECO:0000313" key="11">
    <source>
        <dbReference type="EMBL" id="OBQ50288.1"/>
    </source>
</evidence>
<dbReference type="NCBIfam" id="NF008955">
    <property type="entry name" value="PRK12297.1"/>
    <property type="match status" value="1"/>
</dbReference>
<dbReference type="Proteomes" id="UP000091979">
    <property type="component" value="Unassembled WGS sequence"/>
</dbReference>
<dbReference type="InterPro" id="IPR006074">
    <property type="entry name" value="GTP1-OBG_CS"/>
</dbReference>
<dbReference type="CDD" id="cd01898">
    <property type="entry name" value="Obg"/>
    <property type="match status" value="1"/>
</dbReference>
<evidence type="ECO:0000256" key="6">
    <source>
        <dbReference type="ARBA" id="ARBA00022842"/>
    </source>
</evidence>
<dbReference type="Gene3D" id="2.70.210.12">
    <property type="entry name" value="GTP1/OBG domain"/>
    <property type="match status" value="1"/>
</dbReference>
<dbReference type="SUPFAM" id="SSF52540">
    <property type="entry name" value="P-loop containing nucleoside triphosphate hydrolases"/>
    <property type="match status" value="1"/>
</dbReference>
<gene>
    <name evidence="8" type="primary">obg</name>
    <name evidence="11" type="ORF">SP90_10265</name>
</gene>
<keyword evidence="2 8" id="KW-0963">Cytoplasm</keyword>
<dbReference type="NCBIfam" id="NF008956">
    <property type="entry name" value="PRK12299.1"/>
    <property type="match status" value="1"/>
</dbReference>
<dbReference type="AlphaFoldDB" id="A0A1B7XC11"/>
<feature type="domain" description="Obg" evidence="10">
    <location>
        <begin position="1"/>
        <end position="162"/>
    </location>
</feature>
<evidence type="ECO:0000259" key="9">
    <source>
        <dbReference type="PROSITE" id="PS51710"/>
    </source>
</evidence>
<keyword evidence="6 8" id="KW-0460">Magnesium</keyword>
<dbReference type="OrthoDB" id="9807318at2"/>
<feature type="binding site" evidence="8">
    <location>
        <begin position="169"/>
        <end position="176"/>
    </location>
    <ligand>
        <name>GTP</name>
        <dbReference type="ChEBI" id="CHEBI:37565"/>
    </ligand>
</feature>
<evidence type="ECO:0000313" key="12">
    <source>
        <dbReference type="Proteomes" id="UP000091979"/>
    </source>
</evidence>
<dbReference type="PIRSF" id="PIRSF002401">
    <property type="entry name" value="GTP_bd_Obg/CgtA"/>
    <property type="match status" value="1"/>
</dbReference>
<evidence type="ECO:0000256" key="2">
    <source>
        <dbReference type="ARBA" id="ARBA00022490"/>
    </source>
</evidence>
<keyword evidence="4 8" id="KW-0547">Nucleotide-binding</keyword>
<feature type="binding site" evidence="8">
    <location>
        <begin position="194"/>
        <end position="198"/>
    </location>
    <ligand>
        <name>GTP</name>
        <dbReference type="ChEBI" id="CHEBI:37565"/>
    </ligand>
</feature>
<dbReference type="InterPro" id="IPR006169">
    <property type="entry name" value="GTP1_OBG_dom"/>
</dbReference>
<comment type="subcellular location">
    <subcellularLocation>
        <location evidence="8">Cytoplasm</location>
    </subcellularLocation>
</comment>
<dbReference type="InterPro" id="IPR036726">
    <property type="entry name" value="GTP1_OBG_dom_sf"/>
</dbReference>
<keyword evidence="7 8" id="KW-0342">GTP-binding</keyword>
<dbReference type="EMBL" id="JXMS01000016">
    <property type="protein sequence ID" value="OBQ50288.1"/>
    <property type="molecule type" value="Genomic_DNA"/>
</dbReference>
<comment type="subunit">
    <text evidence="8">Monomer.</text>
</comment>
<dbReference type="GO" id="GO:0043022">
    <property type="term" value="F:ribosome binding"/>
    <property type="evidence" value="ECO:0007669"/>
    <property type="project" value="UniProtKB-ARBA"/>
</dbReference>
<sequence length="372" mass="41089">MRFVDEAIINIRAGKGGNGCVSFRREKFIPKGGPDGGDGGDGGNVFVRGSSKLLSLYDFRLKRNYAAEGGHSGGGSQMFGRKGKDLILDLPVGTLLYAIREDGVEELVADLSEPDEEILLCRGGRGGHGNEFFKSATMRTPRFAQPGEEGEAIKVRLELKILADAGLLGLPNAGKSTFISKVSAARPKIANYAFTTLTPNLGVMINEYDTDQRMVIADIPGLIEGAHEGQGLGHRFLKHVERTRFLVHILSIEDVDLEDPWSGFDLINEELIKFDEVLGDRLQLQVINKMDLADAEIVEHLKEKAAEDGRTVYFMSALNDVGVEEVVEEMWKLRDSLDMSAPVNTARTWELEDEDEDEEDFSDVEVVWVTEE</sequence>
<feature type="binding site" evidence="8">
    <location>
        <begin position="288"/>
        <end position="291"/>
    </location>
    <ligand>
        <name>GTP</name>
        <dbReference type="ChEBI" id="CHEBI:37565"/>
    </ligand>
</feature>
<feature type="binding site" evidence="8">
    <location>
        <position position="176"/>
    </location>
    <ligand>
        <name>Mg(2+)</name>
        <dbReference type="ChEBI" id="CHEBI:18420"/>
    </ligand>
</feature>
<evidence type="ECO:0000256" key="4">
    <source>
        <dbReference type="ARBA" id="ARBA00022741"/>
    </source>
</evidence>
<dbReference type="Gene3D" id="3.40.50.300">
    <property type="entry name" value="P-loop containing nucleotide triphosphate hydrolases"/>
    <property type="match status" value="1"/>
</dbReference>
<dbReference type="PRINTS" id="PR00326">
    <property type="entry name" value="GTP1OBG"/>
</dbReference>
<dbReference type="InterPro" id="IPR014100">
    <property type="entry name" value="GTP-bd_Obg/CgtA"/>
</dbReference>
<evidence type="ECO:0000256" key="7">
    <source>
        <dbReference type="ARBA" id="ARBA00023134"/>
    </source>
</evidence>
<reference evidence="11 12" key="1">
    <citation type="submission" date="2015-01" db="EMBL/GenBank/DDBJ databases">
        <title>Desulfovibrio sp. JC271 draft genome sequence.</title>
        <authorList>
            <person name="Shivani Y."/>
            <person name="Subhash Y."/>
            <person name="Sasikala C."/>
            <person name="Ramana C.V."/>
        </authorList>
    </citation>
    <scope>NUCLEOTIDE SEQUENCE [LARGE SCALE GENOMIC DNA]</scope>
    <source>
        <strain evidence="11 12">JC271</strain>
    </source>
</reference>
<dbReference type="PROSITE" id="PS51710">
    <property type="entry name" value="G_OBG"/>
    <property type="match status" value="1"/>
</dbReference>
<evidence type="ECO:0000256" key="8">
    <source>
        <dbReference type="HAMAP-Rule" id="MF_01454"/>
    </source>
</evidence>
<comment type="caution">
    <text evidence="11">The sequence shown here is derived from an EMBL/GenBank/DDBJ whole genome shotgun (WGS) entry which is preliminary data.</text>
</comment>
<dbReference type="GO" id="GO:0000287">
    <property type="term" value="F:magnesium ion binding"/>
    <property type="evidence" value="ECO:0007669"/>
    <property type="project" value="InterPro"/>
</dbReference>
<feature type="binding site" evidence="8">
    <location>
        <position position="196"/>
    </location>
    <ligand>
        <name>Mg(2+)</name>
        <dbReference type="ChEBI" id="CHEBI:18420"/>
    </ligand>
</feature>
<dbReference type="PROSITE" id="PS51883">
    <property type="entry name" value="OBG"/>
    <property type="match status" value="1"/>
</dbReference>
<dbReference type="EC" id="3.6.5.-" evidence="8"/>
<dbReference type="HAMAP" id="MF_01454">
    <property type="entry name" value="GTPase_Obg"/>
    <property type="match status" value="1"/>
</dbReference>
<dbReference type="InterPro" id="IPR045086">
    <property type="entry name" value="OBG_GTPase"/>
</dbReference>
<dbReference type="RefSeq" id="WP_066855443.1">
    <property type="nucleotide sequence ID" value="NZ_JXMS01000016.1"/>
</dbReference>
<accession>A0A1B7XC11</accession>
<dbReference type="InterPro" id="IPR006073">
    <property type="entry name" value="GTP-bd"/>
</dbReference>
<comment type="function">
    <text evidence="8">An essential GTPase which binds GTP, GDP and possibly (p)ppGpp with moderate affinity, with high nucleotide exchange rates and a fairly low GTP hydrolysis rate. Plays a role in control of the cell cycle, stress response, ribosome biogenesis and in those bacteria that undergo differentiation, in morphogenesis control.</text>
</comment>
<evidence type="ECO:0000256" key="1">
    <source>
        <dbReference type="ARBA" id="ARBA00007699"/>
    </source>
</evidence>
<evidence type="ECO:0000256" key="5">
    <source>
        <dbReference type="ARBA" id="ARBA00022801"/>
    </source>
</evidence>
<dbReference type="PANTHER" id="PTHR11702:SF31">
    <property type="entry name" value="MITOCHONDRIAL RIBOSOME-ASSOCIATED GTPASE 2"/>
    <property type="match status" value="1"/>
</dbReference>
<dbReference type="STRING" id="1560234.SP90_10265"/>
<dbReference type="PANTHER" id="PTHR11702">
    <property type="entry name" value="DEVELOPMENTALLY REGULATED GTP-BINDING PROTEIN-RELATED"/>
    <property type="match status" value="1"/>
</dbReference>
<keyword evidence="3 8" id="KW-0479">Metal-binding</keyword>
<dbReference type="GO" id="GO:0005737">
    <property type="term" value="C:cytoplasm"/>
    <property type="evidence" value="ECO:0007669"/>
    <property type="project" value="UniProtKB-SubCell"/>
</dbReference>
<name>A0A1B7XC11_9BACT</name>
<evidence type="ECO:0000259" key="10">
    <source>
        <dbReference type="PROSITE" id="PS51883"/>
    </source>
</evidence>
<dbReference type="Pfam" id="PF01018">
    <property type="entry name" value="GTP1_OBG"/>
    <property type="match status" value="1"/>
</dbReference>
<dbReference type="GO" id="GO:0003924">
    <property type="term" value="F:GTPase activity"/>
    <property type="evidence" value="ECO:0007669"/>
    <property type="project" value="UniProtKB-UniRule"/>
</dbReference>
<dbReference type="Pfam" id="PF01926">
    <property type="entry name" value="MMR_HSR1"/>
    <property type="match status" value="1"/>
</dbReference>
<keyword evidence="12" id="KW-1185">Reference proteome</keyword>
<comment type="cofactor">
    <cofactor evidence="8">
        <name>Mg(2+)</name>
        <dbReference type="ChEBI" id="CHEBI:18420"/>
    </cofactor>
</comment>
<dbReference type="PROSITE" id="PS00905">
    <property type="entry name" value="GTP1_OBG"/>
    <property type="match status" value="1"/>
</dbReference>
<feature type="domain" description="OBG-type G" evidence="9">
    <location>
        <begin position="163"/>
        <end position="335"/>
    </location>
</feature>
<dbReference type="GO" id="GO:0042254">
    <property type="term" value="P:ribosome biogenesis"/>
    <property type="evidence" value="ECO:0007669"/>
    <property type="project" value="UniProtKB-UniRule"/>
</dbReference>
<proteinExistence type="inferred from homology"/>
<dbReference type="FunFam" id="2.70.210.12:FF:000001">
    <property type="entry name" value="GTPase Obg"/>
    <property type="match status" value="1"/>
</dbReference>
<feature type="binding site" evidence="8">
    <location>
        <begin position="316"/>
        <end position="318"/>
    </location>
    <ligand>
        <name>GTP</name>
        <dbReference type="ChEBI" id="CHEBI:37565"/>
    </ligand>
</feature>
<dbReference type="NCBIfam" id="TIGR02729">
    <property type="entry name" value="Obg_CgtA"/>
    <property type="match status" value="1"/>
</dbReference>
<comment type="similarity">
    <text evidence="1 8">Belongs to the TRAFAC class OBG-HflX-like GTPase superfamily. OBG GTPase family.</text>
</comment>
<dbReference type="SUPFAM" id="SSF82051">
    <property type="entry name" value="Obg GTP-binding protein N-terminal domain"/>
    <property type="match status" value="1"/>
</dbReference>